<evidence type="ECO:0000259" key="7">
    <source>
        <dbReference type="Pfam" id="PF00294"/>
    </source>
</evidence>
<dbReference type="RefSeq" id="WP_006334001.1">
    <property type="nucleotide sequence ID" value="NZ_BAHC01000118.1"/>
</dbReference>
<organism evidence="8 9">
    <name type="scientific">Gordonia rhizosphera NBRC 16068</name>
    <dbReference type="NCBI Taxonomy" id="1108045"/>
    <lineage>
        <taxon>Bacteria</taxon>
        <taxon>Bacillati</taxon>
        <taxon>Actinomycetota</taxon>
        <taxon>Actinomycetes</taxon>
        <taxon>Mycobacteriales</taxon>
        <taxon>Gordoniaceae</taxon>
        <taxon>Gordonia</taxon>
    </lineage>
</organism>
<dbReference type="NCBIfam" id="TIGR03168">
    <property type="entry name" value="1-PFK"/>
    <property type="match status" value="1"/>
</dbReference>
<evidence type="ECO:0000313" key="8">
    <source>
        <dbReference type="EMBL" id="GAB90870.1"/>
    </source>
</evidence>
<protein>
    <submittedName>
        <fullName evidence="8">6-phosphofructokinase II</fullName>
    </submittedName>
</protein>
<dbReference type="AlphaFoldDB" id="K6VVG8"/>
<gene>
    <name evidence="8" type="primary">pfkB</name>
    <name evidence="8" type="ORF">GORHZ_118_00870</name>
</gene>
<comment type="caution">
    <text evidence="8">The sequence shown here is derived from an EMBL/GenBank/DDBJ whole genome shotgun (WGS) entry which is preliminary data.</text>
</comment>
<dbReference type="InterPro" id="IPR011611">
    <property type="entry name" value="PfkB_dom"/>
</dbReference>
<keyword evidence="9" id="KW-1185">Reference proteome</keyword>
<dbReference type="STRING" id="1108045.GORHZ_118_00870"/>
<evidence type="ECO:0000313" key="9">
    <source>
        <dbReference type="Proteomes" id="UP000008363"/>
    </source>
</evidence>
<evidence type="ECO:0000256" key="6">
    <source>
        <dbReference type="PIRNR" id="PIRNR000535"/>
    </source>
</evidence>
<dbReference type="Proteomes" id="UP000008363">
    <property type="component" value="Unassembled WGS sequence"/>
</dbReference>
<dbReference type="PIRSF" id="PIRSF000535">
    <property type="entry name" value="1PFK/6PFK/LacC"/>
    <property type="match status" value="1"/>
</dbReference>
<dbReference type="PANTHER" id="PTHR46566:SF2">
    <property type="entry name" value="ATP-DEPENDENT 6-PHOSPHOFRUCTOKINASE ISOZYME 2"/>
    <property type="match status" value="1"/>
</dbReference>
<dbReference type="InterPro" id="IPR017583">
    <property type="entry name" value="Tagatose/fructose_Pkinase"/>
</dbReference>
<dbReference type="OrthoDB" id="9801219at2"/>
<dbReference type="GO" id="GO:0003872">
    <property type="term" value="F:6-phosphofructokinase activity"/>
    <property type="evidence" value="ECO:0007669"/>
    <property type="project" value="TreeGrafter"/>
</dbReference>
<sequence>MAPIATVTINPALDIHTSVPRVRPTDKLRCTDPRYDPGGGGINVALAITSLGGSATAILTTGGYTGARVQSLLDAGGLDTHAVAIAEPTRECLTVTEDSTNDQYRFVLPGPHLRPDEERQVLQTIDQVVSPGAFLVVSGSLPPGCSADIFNRVADIAGRHDCSLVVDTSGPAFGSVRGARFVKPSVRELRDHTGLPLPDEASQADAARTVIGEGISDAVVISRGGAGALVVTASDAVVIDPVEVPQGVGSGVGAGDAMVAAITLALSHEWPFVEAVRLGMAAGAAALLTPGTEPCRRRDVERLYGRALEW</sequence>
<keyword evidence="2 6" id="KW-0808">Transferase</keyword>
<name>K6VVG8_9ACTN</name>
<comment type="similarity">
    <text evidence="1">Belongs to the carbohydrate kinase PfkB family.</text>
</comment>
<feature type="domain" description="Carbohydrate kinase PfkB" evidence="7">
    <location>
        <begin position="23"/>
        <end position="295"/>
    </location>
</feature>
<dbReference type="GO" id="GO:0005829">
    <property type="term" value="C:cytosol"/>
    <property type="evidence" value="ECO:0007669"/>
    <property type="project" value="TreeGrafter"/>
</dbReference>
<keyword evidence="4 8" id="KW-0418">Kinase</keyword>
<evidence type="ECO:0000256" key="5">
    <source>
        <dbReference type="ARBA" id="ARBA00022840"/>
    </source>
</evidence>
<dbReference type="PANTHER" id="PTHR46566">
    <property type="entry name" value="1-PHOSPHOFRUCTOKINASE-RELATED"/>
    <property type="match status" value="1"/>
</dbReference>
<keyword evidence="5" id="KW-0067">ATP-binding</keyword>
<evidence type="ECO:0000256" key="2">
    <source>
        <dbReference type="ARBA" id="ARBA00022679"/>
    </source>
</evidence>
<dbReference type="CDD" id="cd01164">
    <property type="entry name" value="FruK_PfkB_like"/>
    <property type="match status" value="1"/>
</dbReference>
<dbReference type="Pfam" id="PF00294">
    <property type="entry name" value="PfkB"/>
    <property type="match status" value="1"/>
</dbReference>
<proteinExistence type="inferred from homology"/>
<dbReference type="Gene3D" id="3.40.1190.20">
    <property type="match status" value="1"/>
</dbReference>
<reference evidence="8 9" key="1">
    <citation type="submission" date="2012-08" db="EMBL/GenBank/DDBJ databases">
        <title>Whole genome shotgun sequence of Gordonia rhizosphera NBRC 16068.</title>
        <authorList>
            <person name="Takarada H."/>
            <person name="Isaki S."/>
            <person name="Hosoyama A."/>
            <person name="Tsuchikane K."/>
            <person name="Katsumata H."/>
            <person name="Baba S."/>
            <person name="Ohji S."/>
            <person name="Yamazaki S."/>
            <person name="Fujita N."/>
        </authorList>
    </citation>
    <scope>NUCLEOTIDE SEQUENCE [LARGE SCALE GENOMIC DNA]</scope>
    <source>
        <strain evidence="8 9">NBRC 16068</strain>
    </source>
</reference>
<keyword evidence="3" id="KW-0547">Nucleotide-binding</keyword>
<dbReference type="EMBL" id="BAHC01000118">
    <property type="protein sequence ID" value="GAB90870.1"/>
    <property type="molecule type" value="Genomic_DNA"/>
</dbReference>
<evidence type="ECO:0000256" key="4">
    <source>
        <dbReference type="ARBA" id="ARBA00022777"/>
    </source>
</evidence>
<dbReference type="SUPFAM" id="SSF53613">
    <property type="entry name" value="Ribokinase-like"/>
    <property type="match status" value="1"/>
</dbReference>
<dbReference type="GO" id="GO:0005524">
    <property type="term" value="F:ATP binding"/>
    <property type="evidence" value="ECO:0007669"/>
    <property type="project" value="UniProtKB-KW"/>
</dbReference>
<evidence type="ECO:0000256" key="3">
    <source>
        <dbReference type="ARBA" id="ARBA00022741"/>
    </source>
</evidence>
<dbReference type="eggNOG" id="COG1105">
    <property type="taxonomic scope" value="Bacteria"/>
</dbReference>
<evidence type="ECO:0000256" key="1">
    <source>
        <dbReference type="ARBA" id="ARBA00010688"/>
    </source>
</evidence>
<dbReference type="PROSITE" id="PS00583">
    <property type="entry name" value="PFKB_KINASES_1"/>
    <property type="match status" value="1"/>
</dbReference>
<accession>K6VVG8</accession>
<dbReference type="InterPro" id="IPR029056">
    <property type="entry name" value="Ribokinase-like"/>
</dbReference>
<dbReference type="InterPro" id="IPR002173">
    <property type="entry name" value="Carboh/pur_kinase_PfkB_CS"/>
</dbReference>